<dbReference type="InterPro" id="IPR015409">
    <property type="entry name" value="Lactate_DH_C"/>
</dbReference>
<feature type="binding site" evidence="5">
    <location>
        <begin position="88"/>
        <end position="89"/>
    </location>
    <ligand>
        <name>FAD</name>
        <dbReference type="ChEBI" id="CHEBI:57692"/>
    </ligand>
</feature>
<evidence type="ECO:0000256" key="5">
    <source>
        <dbReference type="HAMAP-Rule" id="MF_02092"/>
    </source>
</evidence>
<dbReference type="Proteomes" id="UP001210865">
    <property type="component" value="Chromosome"/>
</dbReference>
<comment type="function">
    <text evidence="5 6">Catalyzes the oxidation of D-lactate to pyruvate.</text>
</comment>
<dbReference type="PANTHER" id="PTHR43716:SF1">
    <property type="entry name" value="D-2-HYDROXYGLUTARATE DEHYDROGENASE, MITOCHONDRIAL"/>
    <property type="match status" value="1"/>
</dbReference>
<name>A0ABY7NLX0_9SPHN</name>
<keyword evidence="5" id="KW-0997">Cell inner membrane</keyword>
<dbReference type="GO" id="GO:0008720">
    <property type="term" value="F:D-lactate dehydrogenase (NAD+) activity"/>
    <property type="evidence" value="ECO:0007669"/>
    <property type="project" value="UniProtKB-EC"/>
</dbReference>
<accession>A0ABY7NLX0</accession>
<organism evidence="8 9">
    <name type="scientific">Sphingomonas abietis</name>
    <dbReference type="NCBI Taxonomy" id="3012344"/>
    <lineage>
        <taxon>Bacteria</taxon>
        <taxon>Pseudomonadati</taxon>
        <taxon>Pseudomonadota</taxon>
        <taxon>Alphaproteobacteria</taxon>
        <taxon>Sphingomonadales</taxon>
        <taxon>Sphingomonadaceae</taxon>
        <taxon>Sphingomonas</taxon>
    </lineage>
</organism>
<feature type="binding site" evidence="5">
    <location>
        <begin position="80"/>
        <end position="84"/>
    </location>
    <ligand>
        <name>FAD</name>
        <dbReference type="ChEBI" id="CHEBI:57692"/>
    </ligand>
</feature>
<dbReference type="EC" id="1.1.5.12" evidence="5"/>
<dbReference type="HAMAP" id="MF_02092">
    <property type="entry name" value="DLDH_Dld"/>
    <property type="match status" value="1"/>
</dbReference>
<comment type="similarity">
    <text evidence="5">Belongs to the quinone-dependent D-lactate dehydrogenase family.</text>
</comment>
<comment type="cofactor">
    <cofactor evidence="1 5 6">
        <name>FAD</name>
        <dbReference type="ChEBI" id="CHEBI:57692"/>
    </cofactor>
</comment>
<feature type="binding site" evidence="5">
    <location>
        <position position="164"/>
    </location>
    <ligand>
        <name>FAD</name>
        <dbReference type="ChEBI" id="CHEBI:57692"/>
    </ligand>
</feature>
<dbReference type="InterPro" id="IPR016164">
    <property type="entry name" value="FAD-linked_Oxase-like_C"/>
</dbReference>
<dbReference type="InterPro" id="IPR051264">
    <property type="entry name" value="FAD-oxidored/transferase_4"/>
</dbReference>
<evidence type="ECO:0000256" key="4">
    <source>
        <dbReference type="ARBA" id="ARBA00023002"/>
    </source>
</evidence>
<dbReference type="PIRSF" id="PIRSF000101">
    <property type="entry name" value="D-lactate_dh"/>
    <property type="match status" value="1"/>
</dbReference>
<evidence type="ECO:0000313" key="8">
    <source>
        <dbReference type="EMBL" id="WBO21810.1"/>
    </source>
</evidence>
<sequence>MNAPVITPSKAASGALLRRLSDIVGSRFLLTGERETRRFRTGFRFGSGDALAVVQPGSLVELWRVAKACAEAGVIVIMQAANTGITGGSTPDGNDYDRDIVIVSTTRLHGIQLIRGGAQVICMPGSRLFELEEIVAAVGREPHSRIGSSCIGASIVGGICNNSGGALIHRGPAYTEMALYARITGDGAIELINHLGVDLGYDPEAMLALLDAGSLDDARIVDDPSRVCSDHSYQDHVRQVDADTPARFNNDPRHLHEAAGSGGHVVVFAVRLDTFPLEDGVTDFYIGSNDPAELTAIRRTILSDFASLPVQGEYIHRSAFRLTERYGKDTFLAIRYLGAKTLPKLFALKGRVDAFFGRISWAPRDISEKVMQAAVAWLPNHLPERMRDFDRRYEHHLILRMAGEGVEDARKLLKSVFPTGSGDFFECTKDEGEKAFLHRFAVAGASIRYRALHREIVDDFVALDVALRRNDDDWDEKLPPELADRITGVSYCGHFFCHVFHRDYFLRKGENPVAFEHDMLVYLDTRGAEYPAEHNVGHLYPAKPPLQKHYRDLDPTNSLNPGIGRTSKLANWQ</sequence>
<protein>
    <recommendedName>
        <fullName evidence="5">Quinone-dependent D-lactate dehydrogenase</fullName>
        <ecNumber evidence="5">1.1.5.12</ecNumber>
    </recommendedName>
    <alternativeName>
        <fullName evidence="5">D-lactate dehydrogenase</fullName>
        <shortName evidence="5">D-LDH</shortName>
    </alternativeName>
</protein>
<dbReference type="InterPro" id="IPR006094">
    <property type="entry name" value="Oxid_FAD_bind_N"/>
</dbReference>
<evidence type="ECO:0000256" key="2">
    <source>
        <dbReference type="ARBA" id="ARBA00022630"/>
    </source>
</evidence>
<keyword evidence="2 5" id="KW-0285">Flavoprotein</keyword>
<proteinExistence type="inferred from homology"/>
<evidence type="ECO:0000256" key="1">
    <source>
        <dbReference type="ARBA" id="ARBA00001974"/>
    </source>
</evidence>
<dbReference type="Gene3D" id="3.30.70.610">
    <property type="entry name" value="D-lactate dehydrogenase, cap domain, subdomain 1"/>
    <property type="match status" value="2"/>
</dbReference>
<keyword evidence="5 6" id="KW-0874">Quinone</keyword>
<keyword evidence="9" id="KW-1185">Reference proteome</keyword>
<comment type="catalytic activity">
    <reaction evidence="5 6">
        <text>(R)-lactate + a quinone = a quinol + pyruvate</text>
        <dbReference type="Rhea" id="RHEA:51468"/>
        <dbReference type="ChEBI" id="CHEBI:15361"/>
        <dbReference type="ChEBI" id="CHEBI:16004"/>
        <dbReference type="ChEBI" id="CHEBI:24646"/>
        <dbReference type="ChEBI" id="CHEBI:132124"/>
        <dbReference type="EC" id="1.1.5.12"/>
    </reaction>
</comment>
<dbReference type="SUPFAM" id="SSF56176">
    <property type="entry name" value="FAD-binding/transporter-associated domain-like"/>
    <property type="match status" value="1"/>
</dbReference>
<evidence type="ECO:0000259" key="7">
    <source>
        <dbReference type="PROSITE" id="PS51387"/>
    </source>
</evidence>
<dbReference type="NCBIfam" id="NF008387">
    <property type="entry name" value="PRK11183.1"/>
    <property type="match status" value="1"/>
</dbReference>
<dbReference type="RefSeq" id="WP_270076458.1">
    <property type="nucleotide sequence ID" value="NZ_CP115174.1"/>
</dbReference>
<evidence type="ECO:0000256" key="3">
    <source>
        <dbReference type="ARBA" id="ARBA00022827"/>
    </source>
</evidence>
<dbReference type="Pfam" id="PF01565">
    <property type="entry name" value="FAD_binding_4"/>
    <property type="match status" value="1"/>
</dbReference>
<keyword evidence="4 5" id="KW-0560">Oxidoreductase</keyword>
<keyword evidence="3 5" id="KW-0274">FAD</keyword>
<evidence type="ECO:0000256" key="6">
    <source>
        <dbReference type="PIRNR" id="PIRNR000101"/>
    </source>
</evidence>
<dbReference type="Gene3D" id="3.30.465.10">
    <property type="match status" value="1"/>
</dbReference>
<feature type="binding site" evidence="5">
    <location>
        <position position="147"/>
    </location>
    <ligand>
        <name>FAD</name>
        <dbReference type="ChEBI" id="CHEBI:57692"/>
    </ligand>
</feature>
<keyword evidence="5" id="KW-1003">Cell membrane</keyword>
<dbReference type="InterPro" id="IPR036318">
    <property type="entry name" value="FAD-bd_PCMH-like_sf"/>
</dbReference>
<dbReference type="InterPro" id="IPR016169">
    <property type="entry name" value="FAD-bd_PCMH_sub2"/>
</dbReference>
<feature type="binding site" evidence="5">
    <location>
        <position position="267"/>
    </location>
    <ligand>
        <name>FAD</name>
        <dbReference type="ChEBI" id="CHEBI:57692"/>
    </ligand>
</feature>
<dbReference type="PANTHER" id="PTHR43716">
    <property type="entry name" value="D-2-HYDROXYGLUTARATE DEHYDROGENASE, MITOCHONDRIAL"/>
    <property type="match status" value="1"/>
</dbReference>
<evidence type="ECO:0000313" key="9">
    <source>
        <dbReference type="Proteomes" id="UP001210865"/>
    </source>
</evidence>
<keyword evidence="5" id="KW-0472">Membrane</keyword>
<dbReference type="InterPro" id="IPR016166">
    <property type="entry name" value="FAD-bd_PCMH"/>
</dbReference>
<feature type="binding site" evidence="5">
    <location>
        <position position="154"/>
    </location>
    <ligand>
        <name>FAD</name>
        <dbReference type="ChEBI" id="CHEBI:57692"/>
    </ligand>
</feature>
<feature type="domain" description="FAD-binding PCMH-type" evidence="7">
    <location>
        <begin position="46"/>
        <end position="277"/>
    </location>
</feature>
<dbReference type="InterPro" id="IPR016173">
    <property type="entry name" value="D-lactate_DH_C-sub2"/>
</dbReference>
<reference evidence="8 9" key="1">
    <citation type="submission" date="2022-12" db="EMBL/GenBank/DDBJ databases">
        <title>Sphingomonas abieness sp. nov., an endophytic bacterium isolated from Abies koreana.</title>
        <authorList>
            <person name="Jiang L."/>
            <person name="Lee J."/>
        </authorList>
    </citation>
    <scope>NUCLEOTIDE SEQUENCE [LARGE SCALE GENOMIC DNA]</scope>
    <source>
        <strain evidence="9">PAMB 00755</strain>
    </source>
</reference>
<dbReference type="SUPFAM" id="SSF55103">
    <property type="entry name" value="FAD-linked oxidases, C-terminal domain"/>
    <property type="match status" value="1"/>
</dbReference>
<dbReference type="InterPro" id="IPR016167">
    <property type="entry name" value="FAD-bd_PCMH_sub1"/>
</dbReference>
<gene>
    <name evidence="5 8" type="primary">dld</name>
    <name evidence="8" type="ORF">PBT88_16815</name>
</gene>
<dbReference type="InterPro" id="IPR012256">
    <property type="entry name" value="D_lactate_DH"/>
</dbReference>
<dbReference type="Pfam" id="PF09330">
    <property type="entry name" value="Lact-deh-memb"/>
    <property type="match status" value="1"/>
</dbReference>
<dbReference type="InterPro" id="IPR016172">
    <property type="entry name" value="D-lactate_DH_C-sub1"/>
</dbReference>
<dbReference type="Gene3D" id="3.30.43.10">
    <property type="entry name" value="Uridine Diphospho-n-acetylenolpyruvylglucosamine Reductase, domain 2"/>
    <property type="match status" value="2"/>
</dbReference>
<comment type="subcellular location">
    <subcellularLocation>
        <location evidence="5">Cell inner membrane</location>
        <topology evidence="5">Peripheral membrane protein</topology>
        <orientation evidence="5">Cytoplasmic side</orientation>
    </subcellularLocation>
</comment>
<dbReference type="EMBL" id="CP115174">
    <property type="protein sequence ID" value="WBO21810.1"/>
    <property type="molecule type" value="Genomic_DNA"/>
</dbReference>
<dbReference type="Gene3D" id="3.30.1370.20">
    <property type="entry name" value="D-lactate dehydrogenase, cap domain, subdomain 2"/>
    <property type="match status" value="1"/>
</dbReference>
<dbReference type="PROSITE" id="PS51387">
    <property type="entry name" value="FAD_PCMH"/>
    <property type="match status" value="1"/>
</dbReference>